<dbReference type="GO" id="GO:0005576">
    <property type="term" value="C:extracellular region"/>
    <property type="evidence" value="ECO:0007669"/>
    <property type="project" value="UniProtKB-SubCell"/>
</dbReference>
<dbReference type="GO" id="GO:0045493">
    <property type="term" value="P:xylan catabolic process"/>
    <property type="evidence" value="ECO:0007669"/>
    <property type="project" value="UniProtKB-KW"/>
</dbReference>
<dbReference type="Pfam" id="PF00331">
    <property type="entry name" value="Glyco_hydro_10"/>
    <property type="match status" value="1"/>
</dbReference>
<dbReference type="EMBL" id="MU001698">
    <property type="protein sequence ID" value="KAF2453326.1"/>
    <property type="molecule type" value="Genomic_DNA"/>
</dbReference>
<dbReference type="OrthoDB" id="3055998at2759"/>
<gene>
    <name evidence="12" type="ORF">BDY21DRAFT_356345</name>
</gene>
<evidence type="ECO:0000259" key="11">
    <source>
        <dbReference type="PROSITE" id="PS51760"/>
    </source>
</evidence>
<evidence type="ECO:0000256" key="5">
    <source>
        <dbReference type="ARBA" id="ARBA00022525"/>
    </source>
</evidence>
<dbReference type="InterPro" id="IPR017853">
    <property type="entry name" value="GH"/>
</dbReference>
<dbReference type="PRINTS" id="PR00134">
    <property type="entry name" value="GLHYDRLASE10"/>
</dbReference>
<dbReference type="SMART" id="SM00633">
    <property type="entry name" value="Glyco_10"/>
    <property type="match status" value="1"/>
</dbReference>
<evidence type="ECO:0000256" key="9">
    <source>
        <dbReference type="ARBA" id="ARBA00023326"/>
    </source>
</evidence>
<dbReference type="Gene3D" id="3.20.20.80">
    <property type="entry name" value="Glycosidases"/>
    <property type="match status" value="1"/>
</dbReference>
<dbReference type="GO" id="GO:0031176">
    <property type="term" value="F:endo-1,4-beta-xylanase activity"/>
    <property type="evidence" value="ECO:0007669"/>
    <property type="project" value="UniProtKB-EC"/>
</dbReference>
<dbReference type="PANTHER" id="PTHR31490">
    <property type="entry name" value="GLYCOSYL HYDROLASE"/>
    <property type="match status" value="1"/>
</dbReference>
<comment type="pathway">
    <text evidence="3">Glycan degradation; xylan degradation.</text>
</comment>
<dbReference type="AlphaFoldDB" id="A0A6A6NNQ3"/>
<keyword evidence="8 10" id="KW-0119">Carbohydrate metabolism</keyword>
<keyword evidence="7 10" id="KW-0378">Hydrolase</keyword>
<evidence type="ECO:0000256" key="8">
    <source>
        <dbReference type="ARBA" id="ARBA00023277"/>
    </source>
</evidence>
<evidence type="ECO:0000313" key="13">
    <source>
        <dbReference type="Proteomes" id="UP000799766"/>
    </source>
</evidence>
<organism evidence="12 13">
    <name type="scientific">Lineolata rhizophorae</name>
    <dbReference type="NCBI Taxonomy" id="578093"/>
    <lineage>
        <taxon>Eukaryota</taxon>
        <taxon>Fungi</taxon>
        <taxon>Dikarya</taxon>
        <taxon>Ascomycota</taxon>
        <taxon>Pezizomycotina</taxon>
        <taxon>Dothideomycetes</taxon>
        <taxon>Dothideomycetes incertae sedis</taxon>
        <taxon>Lineolatales</taxon>
        <taxon>Lineolataceae</taxon>
        <taxon>Lineolata</taxon>
    </lineage>
</organism>
<evidence type="ECO:0000256" key="7">
    <source>
        <dbReference type="ARBA" id="ARBA00022801"/>
    </source>
</evidence>
<keyword evidence="5" id="KW-0964">Secreted</keyword>
<dbReference type="InterPro" id="IPR044846">
    <property type="entry name" value="GH10"/>
</dbReference>
<dbReference type="Proteomes" id="UP000799766">
    <property type="component" value="Unassembled WGS sequence"/>
</dbReference>
<evidence type="ECO:0000256" key="1">
    <source>
        <dbReference type="ARBA" id="ARBA00000681"/>
    </source>
</evidence>
<keyword evidence="9 10" id="KW-0624">Polysaccharide degradation</keyword>
<dbReference type="InterPro" id="IPR001000">
    <property type="entry name" value="GH10_dom"/>
</dbReference>
<evidence type="ECO:0000256" key="6">
    <source>
        <dbReference type="ARBA" id="ARBA00022651"/>
    </source>
</evidence>
<evidence type="ECO:0000256" key="3">
    <source>
        <dbReference type="ARBA" id="ARBA00004851"/>
    </source>
</evidence>
<reference evidence="12" key="1">
    <citation type="journal article" date="2020" name="Stud. Mycol.">
        <title>101 Dothideomycetes genomes: a test case for predicting lifestyles and emergence of pathogens.</title>
        <authorList>
            <person name="Haridas S."/>
            <person name="Albert R."/>
            <person name="Binder M."/>
            <person name="Bloem J."/>
            <person name="Labutti K."/>
            <person name="Salamov A."/>
            <person name="Andreopoulos B."/>
            <person name="Baker S."/>
            <person name="Barry K."/>
            <person name="Bills G."/>
            <person name="Bluhm B."/>
            <person name="Cannon C."/>
            <person name="Castanera R."/>
            <person name="Culley D."/>
            <person name="Daum C."/>
            <person name="Ezra D."/>
            <person name="Gonzalez J."/>
            <person name="Henrissat B."/>
            <person name="Kuo A."/>
            <person name="Liang C."/>
            <person name="Lipzen A."/>
            <person name="Lutzoni F."/>
            <person name="Magnuson J."/>
            <person name="Mondo S."/>
            <person name="Nolan M."/>
            <person name="Ohm R."/>
            <person name="Pangilinan J."/>
            <person name="Park H.-J."/>
            <person name="Ramirez L."/>
            <person name="Alfaro M."/>
            <person name="Sun H."/>
            <person name="Tritt A."/>
            <person name="Yoshinaga Y."/>
            <person name="Zwiers L.-H."/>
            <person name="Turgeon B."/>
            <person name="Goodwin S."/>
            <person name="Spatafora J."/>
            <person name="Crous P."/>
            <person name="Grigoriev I."/>
        </authorList>
    </citation>
    <scope>NUCLEOTIDE SEQUENCE</scope>
    <source>
        <strain evidence="12">ATCC 16933</strain>
    </source>
</reference>
<comment type="subcellular location">
    <subcellularLocation>
        <location evidence="2">Secreted</location>
    </subcellularLocation>
</comment>
<dbReference type="PANTHER" id="PTHR31490:SF35">
    <property type="entry name" value="ENDO-1,4-BETA-XYLANASE"/>
    <property type="match status" value="1"/>
</dbReference>
<evidence type="ECO:0000256" key="2">
    <source>
        <dbReference type="ARBA" id="ARBA00004613"/>
    </source>
</evidence>
<dbReference type="PROSITE" id="PS51760">
    <property type="entry name" value="GH10_2"/>
    <property type="match status" value="1"/>
</dbReference>
<sequence>MVPENAMKWGELSTARGVYNWTAADAIANYAEENGKYLRCHVLVWHSQLPTWVEEGNWDNETLVEVVQEHIAEVVGRYKGKCKDWDVVNEALNEDGTYRETLFYNITGEAYIPIAFKAAAEADPEANLFYNDYNIGAAGNKTAGVERIIQLVQSYDAKIDGIGLQSHYVVADTNSYQAISNIMDTYTSYDLNVVISELDIRMELPSNSTQLIQQQLDYAGVCAACRDEERCKGITVWQFTDKYSWVPDVFEGEGDACPWDEDYNKKPAYYGCASVLSV</sequence>
<accession>A0A6A6NNQ3</accession>
<name>A0A6A6NNQ3_9PEZI</name>
<evidence type="ECO:0000256" key="4">
    <source>
        <dbReference type="ARBA" id="ARBA00007495"/>
    </source>
</evidence>
<dbReference type="SUPFAM" id="SSF51445">
    <property type="entry name" value="(Trans)glycosidases"/>
    <property type="match status" value="1"/>
</dbReference>
<keyword evidence="6 12" id="KW-0858">Xylan degradation</keyword>
<protein>
    <recommendedName>
        <fullName evidence="10">Beta-xylanase</fullName>
        <ecNumber evidence="10">3.2.1.8</ecNumber>
    </recommendedName>
</protein>
<comment type="similarity">
    <text evidence="4 10">Belongs to the glycosyl hydrolase 10 (cellulase F) family.</text>
</comment>
<dbReference type="EC" id="3.2.1.8" evidence="10"/>
<feature type="domain" description="GH10" evidence="11">
    <location>
        <begin position="1"/>
        <end position="275"/>
    </location>
</feature>
<keyword evidence="13" id="KW-1185">Reference proteome</keyword>
<comment type="catalytic activity">
    <reaction evidence="1 10">
        <text>Endohydrolysis of (1-&gt;4)-beta-D-xylosidic linkages in xylans.</text>
        <dbReference type="EC" id="3.2.1.8"/>
    </reaction>
</comment>
<proteinExistence type="inferred from homology"/>
<evidence type="ECO:0000313" key="12">
    <source>
        <dbReference type="EMBL" id="KAF2453326.1"/>
    </source>
</evidence>
<keyword evidence="10 12" id="KW-0326">Glycosidase</keyword>
<evidence type="ECO:0000256" key="10">
    <source>
        <dbReference type="RuleBase" id="RU361174"/>
    </source>
</evidence>